<reference evidence="1" key="1">
    <citation type="submission" date="2009-10" db="EMBL/GenBank/DDBJ databases">
        <title>Diversity of trophic interactions inside an arsenic-rich microbial ecosystem.</title>
        <authorList>
            <person name="Bertin P.N."/>
            <person name="Heinrich-Salmeron A."/>
            <person name="Pelletier E."/>
            <person name="Goulhen-Chollet F."/>
            <person name="Arsene-Ploetze F."/>
            <person name="Gallien S."/>
            <person name="Calteau A."/>
            <person name="Vallenet D."/>
            <person name="Casiot C."/>
            <person name="Chane-Woon-Ming B."/>
            <person name="Giloteaux L."/>
            <person name="Barakat M."/>
            <person name="Bonnefoy V."/>
            <person name="Bruneel O."/>
            <person name="Chandler M."/>
            <person name="Cleiss J."/>
            <person name="Duran R."/>
            <person name="Elbaz-Poulichet F."/>
            <person name="Fonknechten N."/>
            <person name="Lauga B."/>
            <person name="Mornico D."/>
            <person name="Ortet P."/>
            <person name="Schaeffer C."/>
            <person name="Siguier P."/>
            <person name="Alexander Thil Smith A."/>
            <person name="Van Dorsselaer A."/>
            <person name="Weissenbach J."/>
            <person name="Medigue C."/>
            <person name="Le Paslier D."/>
        </authorList>
    </citation>
    <scope>NUCLEOTIDE SEQUENCE</scope>
</reference>
<dbReference type="EMBL" id="CABL01000020">
    <property type="protein sequence ID" value="CBH76574.1"/>
    <property type="molecule type" value="Genomic_DNA"/>
</dbReference>
<sequence length="659" mass="73498">MLKVVNATDFFWPDDVIAGFIQKDDWYAQLASLLHEGFPTVDTLAIQALNRATQMLARSLIVADKVIDRDETGYNDATLLMGVFALQFKAYSALFHLFDSSSVFWSTYQKYFAEYSYAIVLEQELRSNPSGSGISSVLDIMRSKNALHRGVAAALCDLAGSYDKLPSLEFAIDKFCLGMQLVDDVHDWRTDLLSGTPTYVNQYCGIYGDYASKQITLDTAATRLFIDGAAEDAVSLAIAFTGEAIEIALRYGMRRWATMLEDRRRSYIEYLDRLVEARTRHCSWVTQSAGVSVEYTNESDQLPLLAKTTLDRLVHAWKSGYGELQHLMVFPREGGFSGASTLKRGDVFQRMVILDTFIDLSRDKSIRGLDVLIDQERTYVIHAAEVDPCGHRVWKYFFDLPELPADTDDLAEILRIVAKSGGCAAIAEDLRTNITALAATNGGLDIPQTWIVPDESRHPLHERQREYIASSWGDGVDVEVVANLVDALFLYEPERATFEFNHTADYLIAAQDSSGLWASTWYHGPFYGTYVVLRALRHLLFQNRAHEHTEKALAGLIASQTSSAWGVDGHPDRLSTALALLALSELPNRSDERVRRLANKALQYLEDHGTDDGPPTLFIKMAMPAAPGSTPRIVMYGSATLTDAFVLRAALRWKDTACG</sequence>
<protein>
    <recommendedName>
        <fullName evidence="2">Squalene cyclase C-terminal domain-containing protein</fullName>
    </recommendedName>
</protein>
<name>E6PJD1_9ZZZZ</name>
<dbReference type="Gene3D" id="1.50.10.20">
    <property type="match status" value="1"/>
</dbReference>
<organism evidence="1">
    <name type="scientific">mine drainage metagenome</name>
    <dbReference type="NCBI Taxonomy" id="410659"/>
    <lineage>
        <taxon>unclassified sequences</taxon>
        <taxon>metagenomes</taxon>
        <taxon>ecological metagenomes</taxon>
    </lineage>
</organism>
<comment type="caution">
    <text evidence="1">The sequence shown here is derived from an EMBL/GenBank/DDBJ whole genome shotgun (WGS) entry which is preliminary data.</text>
</comment>
<dbReference type="SUPFAM" id="SSF48239">
    <property type="entry name" value="Terpenoid cyclases/Protein prenyltransferases"/>
    <property type="match status" value="1"/>
</dbReference>
<evidence type="ECO:0008006" key="2">
    <source>
        <dbReference type="Google" id="ProtNLM"/>
    </source>
</evidence>
<dbReference type="InterPro" id="IPR008930">
    <property type="entry name" value="Terpenoid_cyclase/PrenylTrfase"/>
</dbReference>
<accession>E6PJD1</accession>
<gene>
    <name evidence="1" type="ORF">CARN1_2440</name>
</gene>
<proteinExistence type="predicted"/>
<evidence type="ECO:0000313" key="1">
    <source>
        <dbReference type="EMBL" id="CBH76574.1"/>
    </source>
</evidence>
<dbReference type="AlphaFoldDB" id="E6PJD1"/>